<dbReference type="CDD" id="cd08861">
    <property type="entry name" value="OtcD1_ARO-CYC_like"/>
    <property type="match status" value="2"/>
</dbReference>
<dbReference type="Pfam" id="PF10604">
    <property type="entry name" value="Polyketide_cyc2"/>
    <property type="match status" value="2"/>
</dbReference>
<dbReference type="RefSeq" id="WP_098513860.1">
    <property type="nucleotide sequence ID" value="NZ_JBIAKZ010000040.1"/>
</dbReference>
<evidence type="ECO:0000313" key="3">
    <source>
        <dbReference type="Proteomes" id="UP000243542"/>
    </source>
</evidence>
<evidence type="ECO:0000313" key="1">
    <source>
        <dbReference type="EMBL" id="AHD25941.1"/>
    </source>
</evidence>
<keyword evidence="3" id="KW-1185">Reference proteome</keyword>
<dbReference type="EMBL" id="PDJK01000002">
    <property type="protein sequence ID" value="PFG50049.1"/>
    <property type="molecule type" value="Genomic_DNA"/>
</dbReference>
<protein>
    <submittedName>
        <fullName evidence="2">Aromatase/bifunctional cyclase/aromatase</fullName>
    </submittedName>
    <submittedName>
        <fullName evidence="1">Putative cyclase/aromatase</fullName>
    </submittedName>
</protein>
<evidence type="ECO:0000313" key="2">
    <source>
        <dbReference type="EMBL" id="PFG50049.1"/>
    </source>
</evidence>
<dbReference type="EMBL" id="KC870000">
    <property type="protein sequence ID" value="AHD25941.1"/>
    <property type="molecule type" value="Genomic_DNA"/>
</dbReference>
<organism evidence="1">
    <name type="scientific">Amycolatopsis sulphurea</name>
    <dbReference type="NCBI Taxonomy" id="76022"/>
    <lineage>
        <taxon>Bacteria</taxon>
        <taxon>Bacillati</taxon>
        <taxon>Actinomycetota</taxon>
        <taxon>Actinomycetes</taxon>
        <taxon>Pseudonocardiales</taxon>
        <taxon>Pseudonocardiaceae</taxon>
        <taxon>Amycolatopsis</taxon>
    </lineage>
</organism>
<dbReference type="Gene3D" id="3.30.530.20">
    <property type="match status" value="2"/>
</dbReference>
<reference evidence="1" key="1">
    <citation type="journal article" date="2013" name="Microbiology">
        <title>Identification of the chelocardin biosynthetic gene cluster from Amycolatopsis sulphurea: a platform for producing novel tetracycline antibiotics.</title>
        <authorList>
            <person name="Lukezic T."/>
            <person name="Lesnik U."/>
            <person name="Podgorsek A."/>
            <person name="Horvat J."/>
            <person name="Polak T."/>
            <person name="Sala M."/>
            <person name="Jenko B."/>
            <person name="Raspor P."/>
            <person name="Herron P.R."/>
            <person name="Hunter I.S."/>
            <person name="Petkovic H."/>
        </authorList>
    </citation>
    <scope>NUCLEOTIDE SEQUENCE</scope>
    <source>
        <strain evidence="1">NRRL 2822</strain>
    </source>
</reference>
<dbReference type="AlphaFoldDB" id="V9XUY2"/>
<dbReference type="InterPro" id="IPR023393">
    <property type="entry name" value="START-like_dom_sf"/>
</dbReference>
<dbReference type="InterPro" id="IPR019587">
    <property type="entry name" value="Polyketide_cyclase/dehydratase"/>
</dbReference>
<dbReference type="Proteomes" id="UP000243542">
    <property type="component" value="Unassembled WGS sequence"/>
</dbReference>
<reference evidence="2 3" key="2">
    <citation type="submission" date="2017-10" db="EMBL/GenBank/DDBJ databases">
        <title>Sequencing the genomes of 1000 actinobacteria strains.</title>
        <authorList>
            <person name="Klenk H.-P."/>
        </authorList>
    </citation>
    <scope>NUCLEOTIDE SEQUENCE [LARGE SCALE GENOMIC DNA]</scope>
    <source>
        <strain evidence="2 3">DSM 46092</strain>
    </source>
</reference>
<proteinExistence type="predicted"/>
<name>V9XUY2_9PSEU</name>
<dbReference type="SUPFAM" id="SSF55961">
    <property type="entry name" value="Bet v1-like"/>
    <property type="match status" value="2"/>
</dbReference>
<sequence>MPAAAQQHTEHRIDIDAPAGLVYRIIADATEWPRHFTPTVHVDQSELDGHTERLHIWANANGQLKSWTSLRELDERAGRIRFRQEVSAPPVASMSGEWIVSERVAERTTLVLTHDFAAVDDDPAGVEWITKATNGNSDTELANIKALAERWERMDRLAFDFEDSVLVRAPKERAYHFLDRVDLWPDRLPHVARLELREDVPGVQHMSMDTKAKDGSTHTTVSVRVCFPEARIVYKQLVPPALLTTHTGVWTFEDTADGVLVTSAHTVVLNEANIGTVPGPAATVESTRDFVRNAISGNSQATLRHAKAFAEATDA</sequence>
<accession>V9XUY2</accession>
<reference evidence="1" key="3">
    <citation type="journal article" date="2020" name="Microb. Cell Fact.">
        <title>Heterologous expression of the atypical tetracycline chelocardin reveals the full set of genes required for its biosynthesis.</title>
        <authorList>
            <person name="Lukezic T."/>
            <person name="Pikl S."/>
            <person name="Zaburannyi N."/>
            <person name="Remskar M."/>
            <person name="Petkovic H."/>
            <person name="Muller R."/>
        </authorList>
    </citation>
    <scope>NUCLEOTIDE SEQUENCE</scope>
    <source>
        <strain evidence="1">NRRL 2822</strain>
    </source>
</reference>
<gene>
    <name evidence="1" type="primary">chdQII</name>
    <name evidence="2" type="ORF">ATK36_5251</name>
</gene>